<name>M0LZ30_NATLA</name>
<evidence type="ECO:0000256" key="2">
    <source>
        <dbReference type="ARBA" id="ARBA00022670"/>
    </source>
</evidence>
<organism evidence="8 9">
    <name type="scientific">Natronobacterium lacisalsi AJ5</name>
    <dbReference type="NCBI Taxonomy" id="358396"/>
    <lineage>
        <taxon>Archaea</taxon>
        <taxon>Methanobacteriati</taxon>
        <taxon>Methanobacteriota</taxon>
        <taxon>Stenosarchaea group</taxon>
        <taxon>Halobacteria</taxon>
        <taxon>Halobacteriales</taxon>
        <taxon>Natrialbaceae</taxon>
        <taxon>Natronobacterium</taxon>
    </lineage>
</organism>
<dbReference type="PANTHER" id="PTHR43806">
    <property type="entry name" value="PEPTIDASE S8"/>
    <property type="match status" value="1"/>
</dbReference>
<comment type="similarity">
    <text evidence="1 5">Belongs to the peptidase S8 family.</text>
</comment>
<evidence type="ECO:0000259" key="6">
    <source>
        <dbReference type="Pfam" id="PF00082"/>
    </source>
</evidence>
<dbReference type="InterPro" id="IPR023828">
    <property type="entry name" value="Peptidase_S8_Ser-AS"/>
</dbReference>
<reference evidence="7" key="3">
    <citation type="submission" date="2017-01" db="EMBL/GenBank/DDBJ databases">
        <authorList>
            <person name="Mah S.A."/>
            <person name="Swanson W.J."/>
            <person name="Moy G.W."/>
            <person name="Vacquier V.D."/>
        </authorList>
    </citation>
    <scope>NUCLEOTIDE SEQUENCE</scope>
    <source>
        <strain evidence="7">AJ5</strain>
        <plasmid evidence="7">pHLAJ5I</plasmid>
    </source>
</reference>
<dbReference type="PRINTS" id="PR00723">
    <property type="entry name" value="SUBTILISIN"/>
</dbReference>
<feature type="active site" description="Charge relay system" evidence="5">
    <location>
        <position position="185"/>
    </location>
</feature>
<evidence type="ECO:0000256" key="1">
    <source>
        <dbReference type="ARBA" id="ARBA00011073"/>
    </source>
</evidence>
<dbReference type="PROSITE" id="PS51892">
    <property type="entry name" value="SUBTILASE"/>
    <property type="match status" value="1"/>
</dbReference>
<dbReference type="Proteomes" id="UP000011555">
    <property type="component" value="Unassembled WGS sequence"/>
</dbReference>
<dbReference type="InterPro" id="IPR036852">
    <property type="entry name" value="Peptidase_S8/S53_dom_sf"/>
</dbReference>
<evidence type="ECO:0000256" key="4">
    <source>
        <dbReference type="ARBA" id="ARBA00022825"/>
    </source>
</evidence>
<keyword evidence="4 5" id="KW-0720">Serine protease</keyword>
<dbReference type="PATRIC" id="fig|358396.7.peg.156"/>
<evidence type="ECO:0000313" key="8">
    <source>
        <dbReference type="EMBL" id="EMA37380.1"/>
    </source>
</evidence>
<dbReference type="GO" id="GO:0004252">
    <property type="term" value="F:serine-type endopeptidase activity"/>
    <property type="evidence" value="ECO:0007669"/>
    <property type="project" value="UniProtKB-UniRule"/>
</dbReference>
<dbReference type="InterPro" id="IPR015500">
    <property type="entry name" value="Peptidase_S8_subtilisin-rel"/>
</dbReference>
<proteinExistence type="inferred from homology"/>
<dbReference type="Proteomes" id="UP000186547">
    <property type="component" value="Plasmid pHLAJ5I"/>
</dbReference>
<dbReference type="KEGG" id="hlc:CHINAEXTREME20545"/>
<dbReference type="GO" id="GO:0006508">
    <property type="term" value="P:proteolysis"/>
    <property type="evidence" value="ECO:0007669"/>
    <property type="project" value="UniProtKB-KW"/>
</dbReference>
<evidence type="ECO:0000256" key="3">
    <source>
        <dbReference type="ARBA" id="ARBA00022801"/>
    </source>
</evidence>
<accession>M0LZ30</accession>
<keyword evidence="7" id="KW-0614">Plasmid</keyword>
<protein>
    <submittedName>
        <fullName evidence="7 8">Peptidase S8</fullName>
    </submittedName>
</protein>
<dbReference type="InterPro" id="IPR000209">
    <property type="entry name" value="Peptidase_S8/S53_dom"/>
</dbReference>
<dbReference type="PROSITE" id="PS00138">
    <property type="entry name" value="SUBTILASE_SER"/>
    <property type="match status" value="1"/>
</dbReference>
<dbReference type="Pfam" id="PF00082">
    <property type="entry name" value="Peptidase_S8"/>
    <property type="match status" value="1"/>
</dbReference>
<geneLocation type="plasmid" evidence="10">
    <name>phlaj5i</name>
</geneLocation>
<keyword evidence="9" id="KW-1185">Reference proteome</keyword>
<dbReference type="EMBL" id="AOLZ01000012">
    <property type="protein sequence ID" value="EMA37380.1"/>
    <property type="molecule type" value="Genomic_DNA"/>
</dbReference>
<dbReference type="Gene3D" id="3.40.50.200">
    <property type="entry name" value="Peptidase S8/S53 domain"/>
    <property type="match status" value="1"/>
</dbReference>
<keyword evidence="2 5" id="KW-0645">Protease</keyword>
<dbReference type="AlphaFoldDB" id="M0LZ30"/>
<feature type="active site" description="Charge relay system" evidence="5">
    <location>
        <position position="232"/>
    </location>
</feature>
<dbReference type="PANTHER" id="PTHR43806:SF11">
    <property type="entry name" value="CEREVISIN-RELATED"/>
    <property type="match status" value="1"/>
</dbReference>
<dbReference type="InterPro" id="IPR050131">
    <property type="entry name" value="Peptidase_S8_subtilisin-like"/>
</dbReference>
<feature type="domain" description="Peptidase S8/S53" evidence="6">
    <location>
        <begin position="177"/>
        <end position="419"/>
    </location>
</feature>
<sequence>MGSPEAFTPATLESDVDVDTFRDGYPGFVLRYEDADHRESLEEWLETTETASIHRDLSGVNMLAVSMSWSDAGRSTTFGIDRYSGGLTDLDYLEYAAPDAFLDRPDVLEPADLAAQGDVDHDLGLFDRLSLTTALGTDPTPDDDGLAFDEDAPEATLREARRLVRADDDFLAGVDTSSVTVAVIDTGADDRALFEDADGTNRFHPESTDFTGGEDETVDANGPRAVADGDGHGSWVAAAIASNHDDPAYQGFAPDAEILVAKSLADDGSGSVADIVAGVELAVDAGADVACLSLGSPQWSEPLADALADAWDAGVFPAVAVGNDRYATTFVAHPSSVDEAVGVNATNVPESGDRDDTQIAYFGNVGPAPGTQDLSEGASEGARPQLAAPGMNVTADPFGTLSGTSMAAPMVTGAAAVLAGVGHDNETILERLTKYAYPVPNFGTTEAEHGLLDVQAALEGTDYEDDQEAVRDDDAKARDAFNEALAATRGRTIAGFLG</sequence>
<dbReference type="eggNOG" id="arCOG00702">
    <property type="taxonomic scope" value="Archaea"/>
</dbReference>
<evidence type="ECO:0000313" key="10">
    <source>
        <dbReference type="Proteomes" id="UP000186547"/>
    </source>
</evidence>
<evidence type="ECO:0000313" key="9">
    <source>
        <dbReference type="Proteomes" id="UP000011555"/>
    </source>
</evidence>
<dbReference type="SUPFAM" id="SSF52743">
    <property type="entry name" value="Subtilisin-like"/>
    <property type="match status" value="1"/>
</dbReference>
<evidence type="ECO:0000256" key="5">
    <source>
        <dbReference type="PROSITE-ProRule" id="PRU01240"/>
    </source>
</evidence>
<geneLocation type="plasmid" evidence="7">
    <name>pHLAJ5I</name>
</geneLocation>
<reference evidence="8 9" key="2">
    <citation type="journal article" date="2014" name="PLoS Genet.">
        <title>Phylogenetically driven sequencing of extremely halophilic archaea reveals strategies for static and dynamic osmo-response.</title>
        <authorList>
            <person name="Becker E.A."/>
            <person name="Seitzer P.M."/>
            <person name="Tritt A."/>
            <person name="Larsen D."/>
            <person name="Krusor M."/>
            <person name="Yao A.I."/>
            <person name="Wu D."/>
            <person name="Madern D."/>
            <person name="Eisen J.A."/>
            <person name="Darling A.E."/>
            <person name="Facciotti M.T."/>
        </authorList>
    </citation>
    <scope>NUCLEOTIDE SEQUENCE [LARGE SCALE GENOMIC DNA]</scope>
    <source>
        <strain evidence="8 9">AJ5</strain>
    </source>
</reference>
<evidence type="ECO:0000313" key="7">
    <source>
        <dbReference type="EMBL" id="APX00203.1"/>
    </source>
</evidence>
<gene>
    <name evidence="8" type="ORF">C445_00786</name>
    <name evidence="7" type="ORF">CHINAEXTREME_20545</name>
</gene>
<reference evidence="7 10" key="1">
    <citation type="journal article" date="2011" name="J. Bacteriol.">
        <title>Genome sequence of Halobiforma lacisalsi AJ5, an extremely halophilic archaeon which harbors a bop gene.</title>
        <authorList>
            <person name="Jiang X."/>
            <person name="Wang S."/>
            <person name="Cheng H."/>
            <person name="Huo Y."/>
            <person name="Zhang X."/>
            <person name="Zhu X."/>
            <person name="Han X."/>
            <person name="Ni P."/>
            <person name="Wu M."/>
        </authorList>
    </citation>
    <scope>NUCLEOTIDE SEQUENCE [LARGE SCALE GENOMIC DNA]</scope>
    <source>
        <strain evidence="7 10">AJ5</strain>
        <plasmid evidence="7">pHLAJ5I</plasmid>
    </source>
</reference>
<keyword evidence="3 5" id="KW-0378">Hydrolase</keyword>
<feature type="active site" description="Charge relay system" evidence="5">
    <location>
        <position position="405"/>
    </location>
</feature>
<dbReference type="EMBL" id="CP019286">
    <property type="protein sequence ID" value="APX00203.1"/>
    <property type="molecule type" value="Genomic_DNA"/>
</dbReference>